<dbReference type="Gene3D" id="3.40.50.1010">
    <property type="entry name" value="5'-nuclease"/>
    <property type="match status" value="1"/>
</dbReference>
<name>A0A1I2JSR3_9BACT</name>
<accession>A0A1I2JSR3</accession>
<dbReference type="RefSeq" id="WP_091549326.1">
    <property type="nucleotide sequence ID" value="NZ_FONY01000058.1"/>
</dbReference>
<organism evidence="2 3">
    <name type="scientific">Thermoflexibacter ruber</name>
    <dbReference type="NCBI Taxonomy" id="1003"/>
    <lineage>
        <taxon>Bacteria</taxon>
        <taxon>Pseudomonadati</taxon>
        <taxon>Bacteroidota</taxon>
        <taxon>Cytophagia</taxon>
        <taxon>Cytophagales</taxon>
        <taxon>Thermoflexibacteraceae</taxon>
        <taxon>Thermoflexibacter</taxon>
    </lineage>
</organism>
<dbReference type="OrthoDB" id="956795at2"/>
<dbReference type="EMBL" id="FONY01000058">
    <property type="protein sequence ID" value="SFF56147.1"/>
    <property type="molecule type" value="Genomic_DNA"/>
</dbReference>
<dbReference type="InterPro" id="IPR029060">
    <property type="entry name" value="PIN-like_dom_sf"/>
</dbReference>
<sequence length="140" mass="16463">MTDFVIDANVLMSILISGKAGYRPILTFNNFILPEFALIEVEKYKDILKDKTKMSEIQFIDWTYFVFAQLTILPQYVLEQTILDKAERLLEKIDLKDISYVALAMQLDLLLLTRDNPLYEGLRKQGFRKVMLFEDFLRTL</sequence>
<proteinExistence type="predicted"/>
<keyword evidence="3" id="KW-1185">Reference proteome</keyword>
<dbReference type="STRING" id="1003.SAMN04488541_105813"/>
<evidence type="ECO:0000313" key="3">
    <source>
        <dbReference type="Proteomes" id="UP000199513"/>
    </source>
</evidence>
<dbReference type="InterPro" id="IPR002716">
    <property type="entry name" value="PIN_dom"/>
</dbReference>
<dbReference type="Pfam" id="PF10130">
    <property type="entry name" value="PIN_2"/>
    <property type="match status" value="1"/>
</dbReference>
<dbReference type="SUPFAM" id="SSF88723">
    <property type="entry name" value="PIN domain-like"/>
    <property type="match status" value="1"/>
</dbReference>
<protein>
    <submittedName>
        <fullName evidence="2">PIN domain-containing protein</fullName>
    </submittedName>
</protein>
<evidence type="ECO:0000259" key="1">
    <source>
        <dbReference type="Pfam" id="PF10130"/>
    </source>
</evidence>
<dbReference type="Proteomes" id="UP000199513">
    <property type="component" value="Unassembled WGS sequence"/>
</dbReference>
<feature type="domain" description="PIN" evidence="1">
    <location>
        <begin position="5"/>
        <end position="130"/>
    </location>
</feature>
<dbReference type="AlphaFoldDB" id="A0A1I2JSR3"/>
<evidence type="ECO:0000313" key="2">
    <source>
        <dbReference type="EMBL" id="SFF56147.1"/>
    </source>
</evidence>
<gene>
    <name evidence="2" type="ORF">SAMN04488541_105813</name>
</gene>
<reference evidence="2 3" key="1">
    <citation type="submission" date="2016-10" db="EMBL/GenBank/DDBJ databases">
        <authorList>
            <person name="de Groot N.N."/>
        </authorList>
    </citation>
    <scope>NUCLEOTIDE SEQUENCE [LARGE SCALE GENOMIC DNA]</scope>
    <source>
        <strain>GEY</strain>
        <strain evidence="3">DSM 9560</strain>
    </source>
</reference>